<evidence type="ECO:0000256" key="1">
    <source>
        <dbReference type="ARBA" id="ARBA00023015"/>
    </source>
</evidence>
<dbReference type="PRINTS" id="PR00032">
    <property type="entry name" value="HTHARAC"/>
</dbReference>
<evidence type="ECO:0000256" key="4">
    <source>
        <dbReference type="ARBA" id="ARBA00023163"/>
    </source>
</evidence>
<reference evidence="6" key="1">
    <citation type="journal article" date="2015" name="Int. J. Syst. Evol. Microbiol.">
        <title>Rhizobium oryzicola sp. nov., potential plant-growth-promoting endophytic bacteria isolated from rice roots.</title>
        <authorList>
            <person name="Zhang X.X."/>
            <person name="Gao J.S."/>
            <person name="Cao Y.H."/>
            <person name="Sheirdil R.A."/>
            <person name="Wang X.C."/>
            <person name="Zhang L."/>
        </authorList>
    </citation>
    <scope>NUCLEOTIDE SEQUENCE</scope>
    <source>
        <strain evidence="6">05753</strain>
    </source>
</reference>
<dbReference type="EMBL" id="JAUKWQ010000003">
    <property type="protein sequence ID" value="MDO1582980.1"/>
    <property type="molecule type" value="Genomic_DNA"/>
</dbReference>
<comment type="caution">
    <text evidence="6">The sequence shown here is derived from an EMBL/GenBank/DDBJ whole genome shotgun (WGS) entry which is preliminary data.</text>
</comment>
<dbReference type="CDD" id="cd06999">
    <property type="entry name" value="cupin_HpaA-like_N"/>
    <property type="match status" value="1"/>
</dbReference>
<keyword evidence="1" id="KW-0805">Transcription regulation</keyword>
<reference evidence="6" key="2">
    <citation type="submission" date="2023-07" db="EMBL/GenBank/DDBJ databases">
        <authorList>
            <person name="Sun H."/>
        </authorList>
    </citation>
    <scope>NUCLEOTIDE SEQUENCE</scope>
    <source>
        <strain evidence="6">05753</strain>
    </source>
</reference>
<dbReference type="PANTHER" id="PTHR43280:SF32">
    <property type="entry name" value="TRANSCRIPTIONAL REGULATORY PROTEIN"/>
    <property type="match status" value="1"/>
</dbReference>
<dbReference type="PROSITE" id="PS01124">
    <property type="entry name" value="HTH_ARAC_FAMILY_2"/>
    <property type="match status" value="1"/>
</dbReference>
<keyword evidence="2" id="KW-0238">DNA-binding</keyword>
<dbReference type="SMART" id="SM00342">
    <property type="entry name" value="HTH_ARAC"/>
    <property type="match status" value="1"/>
</dbReference>
<gene>
    <name evidence="6" type="ORF">Q2T52_12885</name>
</gene>
<dbReference type="Proteomes" id="UP001169006">
    <property type="component" value="Unassembled WGS sequence"/>
</dbReference>
<dbReference type="InterPro" id="IPR020449">
    <property type="entry name" value="Tscrpt_reg_AraC-type_HTH"/>
</dbReference>
<evidence type="ECO:0000256" key="3">
    <source>
        <dbReference type="ARBA" id="ARBA00023159"/>
    </source>
</evidence>
<name>A0ABT8SXF9_9HYPH</name>
<keyword evidence="7" id="KW-1185">Reference proteome</keyword>
<dbReference type="InterPro" id="IPR018060">
    <property type="entry name" value="HTH_AraC"/>
</dbReference>
<accession>A0ABT8SXF9</accession>
<dbReference type="InterPro" id="IPR009057">
    <property type="entry name" value="Homeodomain-like_sf"/>
</dbReference>
<feature type="domain" description="HTH araC/xylS-type" evidence="5">
    <location>
        <begin position="187"/>
        <end position="285"/>
    </location>
</feature>
<dbReference type="InterPro" id="IPR011051">
    <property type="entry name" value="RmlC_Cupin_sf"/>
</dbReference>
<evidence type="ECO:0000256" key="2">
    <source>
        <dbReference type="ARBA" id="ARBA00023125"/>
    </source>
</evidence>
<dbReference type="InterPro" id="IPR047264">
    <property type="entry name" value="Cupin_HpaA-like_N"/>
</dbReference>
<keyword evidence="3" id="KW-0010">Activator</keyword>
<dbReference type="SUPFAM" id="SSF51182">
    <property type="entry name" value="RmlC-like cupins"/>
    <property type="match status" value="1"/>
</dbReference>
<dbReference type="RefSeq" id="WP_302077138.1">
    <property type="nucleotide sequence ID" value="NZ_JAUKWQ010000003.1"/>
</dbReference>
<dbReference type="InterPro" id="IPR003313">
    <property type="entry name" value="AraC-bd"/>
</dbReference>
<sequence length="299" mass="33162">MAGPVPTYNLYGEESAVERAFWVHCETIAARSSGYRWEIGLHRHESFLQFLHIRSGSGDALLPSGTVPLIPPCVVVVPPGPEHGFRFSPDIDGLVVTLVPERLRLARDLPGKAPWFPLPTLMELGSSGDAAYLDATFQRIAEEYDGQRVGRDECLEAHVATVILLLGRLLLPEPQDDPADLNRQRVQQLMRLIADHYREQLTVESCAARLKLSPTHLNRIVRQVTGASTHDLIIGKSIEEAKRALVFTASSVQAIAESLGFSDAAYFSRCFRHRTGMTPKAYRDAERAKLRNKEAEGSV</sequence>
<dbReference type="Pfam" id="PF02311">
    <property type="entry name" value="AraC_binding"/>
    <property type="match status" value="1"/>
</dbReference>
<dbReference type="Gene3D" id="2.60.120.10">
    <property type="entry name" value="Jelly Rolls"/>
    <property type="match status" value="1"/>
</dbReference>
<evidence type="ECO:0000259" key="5">
    <source>
        <dbReference type="PROSITE" id="PS01124"/>
    </source>
</evidence>
<organism evidence="6 7">
    <name type="scientific">Rhizobium oryzicola</name>
    <dbReference type="NCBI Taxonomy" id="1232668"/>
    <lineage>
        <taxon>Bacteria</taxon>
        <taxon>Pseudomonadati</taxon>
        <taxon>Pseudomonadota</taxon>
        <taxon>Alphaproteobacteria</taxon>
        <taxon>Hyphomicrobiales</taxon>
        <taxon>Rhizobiaceae</taxon>
        <taxon>Rhizobium/Agrobacterium group</taxon>
        <taxon>Rhizobium</taxon>
    </lineage>
</organism>
<keyword evidence="4" id="KW-0804">Transcription</keyword>
<dbReference type="SUPFAM" id="SSF46689">
    <property type="entry name" value="Homeodomain-like"/>
    <property type="match status" value="2"/>
</dbReference>
<proteinExistence type="predicted"/>
<dbReference type="PANTHER" id="PTHR43280">
    <property type="entry name" value="ARAC-FAMILY TRANSCRIPTIONAL REGULATOR"/>
    <property type="match status" value="1"/>
</dbReference>
<protein>
    <submittedName>
        <fullName evidence="6">Helix-turn-helix domain-containing protein</fullName>
    </submittedName>
</protein>
<evidence type="ECO:0000313" key="7">
    <source>
        <dbReference type="Proteomes" id="UP001169006"/>
    </source>
</evidence>
<evidence type="ECO:0000313" key="6">
    <source>
        <dbReference type="EMBL" id="MDO1582980.1"/>
    </source>
</evidence>
<dbReference type="InterPro" id="IPR014710">
    <property type="entry name" value="RmlC-like_jellyroll"/>
</dbReference>
<dbReference type="Pfam" id="PF12833">
    <property type="entry name" value="HTH_18"/>
    <property type="match status" value="1"/>
</dbReference>
<dbReference type="Gene3D" id="1.10.10.60">
    <property type="entry name" value="Homeodomain-like"/>
    <property type="match status" value="1"/>
</dbReference>